<evidence type="ECO:0000313" key="2">
    <source>
        <dbReference type="Proteomes" id="UP000721861"/>
    </source>
</evidence>
<proteinExistence type="predicted"/>
<dbReference type="EMBL" id="JAGUCN010000034">
    <property type="protein sequence ID" value="MBS2213775.1"/>
    <property type="molecule type" value="Genomic_DNA"/>
</dbReference>
<accession>A0ABS5KFR1</accession>
<reference evidence="1 2" key="1">
    <citation type="journal article" date="2014" name="Int. J. Syst. Evol. Microbiol.">
        <title>Carboxylicivirga gen. nov. in the family Marinilabiliaceae with two novel species, Carboxylicivirga mesophila sp. nov. and Carboxylicivirga taeanensis sp. nov., and reclassification of Cytophaga fermentans as Saccharicrinis fermentans gen. nov., comb. nov.</title>
        <authorList>
            <person name="Yang S.H."/>
            <person name="Seo H.S."/>
            <person name="Woo J.H."/>
            <person name="Oh H.M."/>
            <person name="Jang H."/>
            <person name="Lee J.H."/>
            <person name="Kim S.J."/>
            <person name="Kwon K.K."/>
        </authorList>
    </citation>
    <scope>NUCLEOTIDE SEQUENCE [LARGE SCALE GENOMIC DNA]</scope>
    <source>
        <strain evidence="1 2">JCM 18290</strain>
    </source>
</reference>
<sequence length="1497" mass="166693">MNKQLTENLKRFSLSILLAFYFLSSLFSNNYEAQNVRYFDEFELPDEAVFIAEQFDMQEPANTIEAEHEYDLILDKVISEGRITNQLNKSALYSLPIGISVGGNASYMIVINEAKILNNHAIFNAFMVLTNPLDGSKLRFEARNIAFTFGSGLLDGFQLELIEKKEVKIINDASLWIKEGSYVDWDCNGFNQLGLNAELELNEKRFKKVNPQTGQEEGKVSALFSVTVSSFQDILVDLSLAPFKMVGFNEAYFSFENLTFDYSDARNSSEFALPSDYPGDFSGEMTTLWRGIYVNEARVYLSGKLSNKNGQVTSIYAKKFLLDNYGLTGFIGATNVLSLKDGEMGNWPFSIKELELELFTSEVRYFGLEGQVQVQGADKTLDYDAFYDAEGIYHFGISVGEDLPFNALAAEVNLHQSSRIEVTVDNGKFYPAAELHGQITFACAKGGGGKLLNIPKLDFEGLRIATLKPYLDIDYLGMASDEDMSFNEFPITITEASFRKTSDAGLFTFGVKLNLSPAKDDGIVGETVLGIKTDTSGDKWKYDGLSIDKIYVKASKEGAFEIEGTILFAKGDPVYGDGFRGDLDAKFANSFDLQAIAVFGKVNGFRYFFVDAFLTLPSPGVTAGPFIMNGFGGGMYYRMKQNGDGDPGGEMGKSISGLTYSPDKDSHLAIRAAVQGGIVYPKIISCKVNFLIQFNRHGGINLVSFDGQAVVATPQLEASVGEVKAMSRTVVEGKKLKIPSHEVMKATISIVMDFEHDVFHSEMELFVDAGLIRGINKNNSAGRGVMHIDPNKWYLHLGRPDAPIGLELVGLVKVGGYFMAGHDIPDAMVMHPKVLEYLNMDNSDFNGNRSEGEIIMGKGLAFGANFELDTGDLRFLIFYARFELGGGFDVMLLDYGDKAYCEGLSGGVGINGWYGKGQAYAYFGGKIGIKVKLFFKTRKFDIISLQTAAAIRLEGPNPTWMKGVVGGQYRILGGLIKGKCKFEMRVGTKCELRTMSDLSDLEIIADLAPASESKDVDIFTLPQAVFNMPIDKVIRISEDVKLTKTFKVQLAEYSIYKDKHKISGSYELDAEQTTLAYTPDRIFDPKSTYKVVAKVSFQEYKDGQWQAYKDDSGKVYYETKEAQFTTGVLPDRIPSDYIQYSYPMDRQVNFYKKEYGTAYITFKSDLEPFFVPQEGWKQQARWTPVNGQAIYSDISYRANDKTAEAVVPESLVSGKVHAFELVNVPIDSNNAINRNVKETTSSTVDSNTGSTTEVTTREALGSISEAEEKAFYTIPFRVSNHDRFLDKVSANEMNVRFLYNASPGVDLLGATYYGPEFFDRYEINGDGDIQPLIQREAVLNGADWYQTNIYPLIYEGYPIHSKALIDYRDTNEYGVPPVKRIDMWQVGYNYLLTDADIESGTVTQQAEMTHLIYTLQEVWSADYANIRNNIANTVSNGLTPTSRMTTILNKYPAPQVSAGNYPIKLSYVLPGRNTVTSEKVINMKNGFEVKQVDLIEE</sequence>
<keyword evidence="2" id="KW-1185">Reference proteome</keyword>
<dbReference type="RefSeq" id="WP_212231419.1">
    <property type="nucleotide sequence ID" value="NZ_JAGUCN010000034.1"/>
</dbReference>
<protein>
    <recommendedName>
        <fullName evidence="3">TANFOR domain-containing protein</fullName>
    </recommendedName>
</protein>
<dbReference type="Proteomes" id="UP000721861">
    <property type="component" value="Unassembled WGS sequence"/>
</dbReference>
<evidence type="ECO:0008006" key="3">
    <source>
        <dbReference type="Google" id="ProtNLM"/>
    </source>
</evidence>
<comment type="caution">
    <text evidence="1">The sequence shown here is derived from an EMBL/GenBank/DDBJ whole genome shotgun (WGS) entry which is preliminary data.</text>
</comment>
<evidence type="ECO:0000313" key="1">
    <source>
        <dbReference type="EMBL" id="MBS2213775.1"/>
    </source>
</evidence>
<name>A0ABS5KFR1_9BACT</name>
<organism evidence="1 2">
    <name type="scientific">Carboxylicivirga mesophila</name>
    <dbReference type="NCBI Taxonomy" id="1166478"/>
    <lineage>
        <taxon>Bacteria</taxon>
        <taxon>Pseudomonadati</taxon>
        <taxon>Bacteroidota</taxon>
        <taxon>Bacteroidia</taxon>
        <taxon>Marinilabiliales</taxon>
        <taxon>Marinilabiliaceae</taxon>
        <taxon>Carboxylicivirga</taxon>
    </lineage>
</organism>
<gene>
    <name evidence="1" type="ORF">KEM09_20370</name>
</gene>